<feature type="transmembrane region" description="Helical" evidence="1">
    <location>
        <begin position="116"/>
        <end position="134"/>
    </location>
</feature>
<proteinExistence type="predicted"/>
<feature type="transmembrane region" description="Helical" evidence="1">
    <location>
        <begin position="380"/>
        <end position="397"/>
    </location>
</feature>
<protein>
    <recommendedName>
        <fullName evidence="4">O-antigen ligase family protein</fullName>
    </recommendedName>
</protein>
<comment type="caution">
    <text evidence="2">The sequence shown here is derived from an EMBL/GenBank/DDBJ whole genome shotgun (WGS) entry which is preliminary data.</text>
</comment>
<feature type="transmembrane region" description="Helical" evidence="1">
    <location>
        <begin position="154"/>
        <end position="177"/>
    </location>
</feature>
<sequence length="409" mass="46818">MKILLTLKFILASLLITISLNFILIDGIGNVYLSTIVIFLSFIVLFFLSKGVLVTKTYSLLALFLFLFLSLTTGINIIFDKFILAQEQSVFTIIYLQNILAFVIAYYLIEKVSLDFFYKFFLWVVFIATIRIFFEEIEHVFSFSEARGQRIEALFAGGVNNFALIVGLALIISFYTIKNRYLKVGLCLYWFVIIILTMSRGALLGIIFTLFILGLYDTNKKTLSLLLRTSFIITLLGVFAIYYFDKSDLVKAQLENRFLSVFTGDSSIESASSGRGIILSDIYNSHIKGSSLFEYLFGHGMGSIDFTINKADYKSSHNLIVDLFFRNGLLFTLFYIQLFLYLLLKFLSNRAKSNLILFGIFVFLHFELLFNPFVFAAQTGWIYTFFLALFLITFKKTRTDLIQPSGTSN</sequence>
<dbReference type="PANTHER" id="PTHR37422:SF13">
    <property type="entry name" value="LIPOPOLYSACCHARIDE BIOSYNTHESIS PROTEIN PA4999-RELATED"/>
    <property type="match status" value="1"/>
</dbReference>
<evidence type="ECO:0000313" key="2">
    <source>
        <dbReference type="EMBL" id="MBC8766911.1"/>
    </source>
</evidence>
<reference evidence="2 3" key="1">
    <citation type="submission" date="2020-08" db="EMBL/GenBank/DDBJ databases">
        <title>Arenibacter gaetbuli sp. nov., isolated from a sand dune.</title>
        <authorList>
            <person name="Park S."/>
            <person name="Yoon J.-H."/>
        </authorList>
    </citation>
    <scope>NUCLEOTIDE SEQUENCE [LARGE SCALE GENOMIC DNA]</scope>
    <source>
        <strain evidence="2 3">BSSL-BM3</strain>
    </source>
</reference>
<accession>A0ABR7QI96</accession>
<feature type="transmembrane region" description="Helical" evidence="1">
    <location>
        <begin position="60"/>
        <end position="79"/>
    </location>
</feature>
<feature type="transmembrane region" description="Helical" evidence="1">
    <location>
        <begin position="323"/>
        <end position="343"/>
    </location>
</feature>
<dbReference type="InterPro" id="IPR051533">
    <property type="entry name" value="WaaL-like"/>
</dbReference>
<feature type="transmembrane region" description="Helical" evidence="1">
    <location>
        <begin position="189"/>
        <end position="213"/>
    </location>
</feature>
<evidence type="ECO:0000313" key="3">
    <source>
        <dbReference type="Proteomes" id="UP000618952"/>
    </source>
</evidence>
<keyword evidence="1" id="KW-0472">Membrane</keyword>
<feature type="transmembrane region" description="Helical" evidence="1">
    <location>
        <begin position="225"/>
        <end position="244"/>
    </location>
</feature>
<feature type="transmembrane region" description="Helical" evidence="1">
    <location>
        <begin position="31"/>
        <end position="48"/>
    </location>
</feature>
<gene>
    <name evidence="2" type="ORF">H4O18_02795</name>
</gene>
<dbReference type="PANTHER" id="PTHR37422">
    <property type="entry name" value="TEICHURONIC ACID BIOSYNTHESIS PROTEIN TUAE"/>
    <property type="match status" value="1"/>
</dbReference>
<feature type="transmembrane region" description="Helical" evidence="1">
    <location>
        <begin position="6"/>
        <end position="24"/>
    </location>
</feature>
<evidence type="ECO:0000256" key="1">
    <source>
        <dbReference type="SAM" id="Phobius"/>
    </source>
</evidence>
<keyword evidence="3" id="KW-1185">Reference proteome</keyword>
<feature type="transmembrane region" description="Helical" evidence="1">
    <location>
        <begin position="91"/>
        <end position="109"/>
    </location>
</feature>
<keyword evidence="1" id="KW-0812">Transmembrane</keyword>
<name>A0ABR7QI96_9FLAO</name>
<dbReference type="Proteomes" id="UP000618952">
    <property type="component" value="Unassembled WGS sequence"/>
</dbReference>
<organism evidence="2 3">
    <name type="scientific">Arenibacter arenosicollis</name>
    <dbReference type="NCBI Taxonomy" id="2762274"/>
    <lineage>
        <taxon>Bacteria</taxon>
        <taxon>Pseudomonadati</taxon>
        <taxon>Bacteroidota</taxon>
        <taxon>Flavobacteriia</taxon>
        <taxon>Flavobacteriales</taxon>
        <taxon>Flavobacteriaceae</taxon>
        <taxon>Arenibacter</taxon>
    </lineage>
</organism>
<keyword evidence="1" id="KW-1133">Transmembrane helix</keyword>
<dbReference type="EMBL" id="JACLHY010000001">
    <property type="protein sequence ID" value="MBC8766911.1"/>
    <property type="molecule type" value="Genomic_DNA"/>
</dbReference>
<evidence type="ECO:0008006" key="4">
    <source>
        <dbReference type="Google" id="ProtNLM"/>
    </source>
</evidence>
<dbReference type="RefSeq" id="WP_187581567.1">
    <property type="nucleotide sequence ID" value="NZ_JACLHY010000001.1"/>
</dbReference>